<evidence type="ECO:0000313" key="1">
    <source>
        <dbReference type="EMBL" id="ACJ10166.1"/>
    </source>
</evidence>
<name>B6SCU3_9CAUD</name>
<proteinExistence type="predicted"/>
<dbReference type="KEGG" id="vg:7020924"/>
<gene>
    <name evidence="1" type="primary">P4</name>
    <name evidence="1" type="ORF">APSE204</name>
</gene>
<reference evidence="1 2" key="2">
    <citation type="journal article" date="2008" name="Appl. Environ. Microbiol.">
        <title>Diverse phage-encoded toxins in a protective insect endosymbiont.</title>
        <authorList>
            <person name="Degnan P.H."/>
            <person name="Moran N.A."/>
        </authorList>
    </citation>
    <scope>NUCLEOTIDE SEQUENCE</scope>
    <source>
        <strain evidence="1">T5A</strain>
    </source>
</reference>
<protein>
    <submittedName>
        <fullName evidence="1">Uncharacterized protein P4</fullName>
    </submittedName>
</protein>
<dbReference type="EMBL" id="EU794049">
    <property type="protein sequence ID" value="ACJ10166.1"/>
    <property type="molecule type" value="Genomic_DNA"/>
</dbReference>
<keyword evidence="2" id="KW-1185">Reference proteome</keyword>
<dbReference type="Proteomes" id="UP000002726">
    <property type="component" value="Segment"/>
</dbReference>
<evidence type="ECO:0000313" key="2">
    <source>
        <dbReference type="Proteomes" id="UP000002726"/>
    </source>
</evidence>
<reference evidence="1 2" key="1">
    <citation type="journal article" date="2005" name="Proc. Natl. Acad. Sci. U.S.A.">
        <title>The players in a mutualistic symbiosis: insects, bacteria, viruses, and virulence genes.</title>
        <authorList>
            <person name="Moran N.A."/>
            <person name="Degnan P.H."/>
            <person name="Santos S.R."/>
            <person name="Dunbar H.E."/>
            <person name="Ochman H."/>
        </authorList>
    </citation>
    <scope>NUCLEOTIDE SEQUENCE</scope>
    <source>
        <strain evidence="1">T5A</strain>
    </source>
</reference>
<dbReference type="GeneID" id="7020924"/>
<sequence length="73" mass="8947">MHTKHYIEGYRYLIYIYLIGKRLLRLLRLLHSFKINKLKRNNLLLIGCCRLLRLRTVKIFPFITGAKKHEQRH</sequence>
<accession>B6SCU3</accession>
<dbReference type="RefSeq" id="YP_002308517.1">
    <property type="nucleotide sequence ID" value="NC_011551.1"/>
</dbReference>
<organism evidence="1 2">
    <name type="scientific">Bacteriophage APSE-2</name>
    <dbReference type="NCBI Taxonomy" id="340054"/>
    <lineage>
        <taxon>Viruses</taxon>
        <taxon>Duplodnaviria</taxon>
        <taxon>Heunggongvirae</taxon>
        <taxon>Uroviricota</taxon>
        <taxon>Caudoviricetes</taxon>
        <taxon>Sendosyvirus</taxon>
        <taxon>Sendosyvirus APSE2</taxon>
    </lineage>
</organism>